<accession>A0AAD8RK87</accession>
<sequence length="68" mass="7572">MATSNATICENIKGLNKWAPASDSSIRDLLKKLNTMTVKDRHPMPVVDELLDELAGETYFTKLDLYSG</sequence>
<evidence type="ECO:0000313" key="2">
    <source>
        <dbReference type="Proteomes" id="UP001231189"/>
    </source>
</evidence>
<dbReference type="InterPro" id="IPR043502">
    <property type="entry name" value="DNA/RNA_pol_sf"/>
</dbReference>
<dbReference type="AlphaFoldDB" id="A0AAD8RK87"/>
<dbReference type="SUPFAM" id="SSF56672">
    <property type="entry name" value="DNA/RNA polymerases"/>
    <property type="match status" value="1"/>
</dbReference>
<reference evidence="1" key="1">
    <citation type="submission" date="2023-07" db="EMBL/GenBank/DDBJ databases">
        <title>A chromosome-level genome assembly of Lolium multiflorum.</title>
        <authorList>
            <person name="Chen Y."/>
            <person name="Copetti D."/>
            <person name="Kolliker R."/>
            <person name="Studer B."/>
        </authorList>
    </citation>
    <scope>NUCLEOTIDE SEQUENCE</scope>
    <source>
        <strain evidence="1">02402/16</strain>
        <tissue evidence="1">Leaf</tissue>
    </source>
</reference>
<gene>
    <name evidence="1" type="ORF">QYE76_000590</name>
</gene>
<organism evidence="1 2">
    <name type="scientific">Lolium multiflorum</name>
    <name type="common">Italian ryegrass</name>
    <name type="synonym">Lolium perenne subsp. multiflorum</name>
    <dbReference type="NCBI Taxonomy" id="4521"/>
    <lineage>
        <taxon>Eukaryota</taxon>
        <taxon>Viridiplantae</taxon>
        <taxon>Streptophyta</taxon>
        <taxon>Embryophyta</taxon>
        <taxon>Tracheophyta</taxon>
        <taxon>Spermatophyta</taxon>
        <taxon>Magnoliopsida</taxon>
        <taxon>Liliopsida</taxon>
        <taxon>Poales</taxon>
        <taxon>Poaceae</taxon>
        <taxon>BOP clade</taxon>
        <taxon>Pooideae</taxon>
        <taxon>Poodae</taxon>
        <taxon>Poeae</taxon>
        <taxon>Poeae Chloroplast Group 2 (Poeae type)</taxon>
        <taxon>Loliodinae</taxon>
        <taxon>Loliinae</taxon>
        <taxon>Lolium</taxon>
    </lineage>
</organism>
<proteinExistence type="predicted"/>
<comment type="caution">
    <text evidence="1">The sequence shown here is derived from an EMBL/GenBank/DDBJ whole genome shotgun (WGS) entry which is preliminary data.</text>
</comment>
<keyword evidence="2" id="KW-1185">Reference proteome</keyword>
<dbReference type="Gene3D" id="3.30.70.270">
    <property type="match status" value="1"/>
</dbReference>
<dbReference type="Proteomes" id="UP001231189">
    <property type="component" value="Unassembled WGS sequence"/>
</dbReference>
<evidence type="ECO:0000313" key="1">
    <source>
        <dbReference type="EMBL" id="KAK1626275.1"/>
    </source>
</evidence>
<dbReference type="InterPro" id="IPR043128">
    <property type="entry name" value="Rev_trsase/Diguanyl_cyclase"/>
</dbReference>
<dbReference type="EMBL" id="JAUUTY010000005">
    <property type="protein sequence ID" value="KAK1626275.1"/>
    <property type="molecule type" value="Genomic_DNA"/>
</dbReference>
<name>A0AAD8RK87_LOLMU</name>
<protein>
    <submittedName>
        <fullName evidence="1">Uncharacterized protein</fullName>
    </submittedName>
</protein>